<evidence type="ECO:0000256" key="1">
    <source>
        <dbReference type="ARBA" id="ARBA00012513"/>
    </source>
</evidence>
<dbReference type="GO" id="GO:0005634">
    <property type="term" value="C:nucleus"/>
    <property type="evidence" value="ECO:0007669"/>
    <property type="project" value="TreeGrafter"/>
</dbReference>
<keyword evidence="5 11" id="KW-0418">Kinase</keyword>
<keyword evidence="6" id="KW-0067">ATP-binding</keyword>
<dbReference type="Gene3D" id="1.10.510.10">
    <property type="entry name" value="Transferase(Phosphotransferase) domain 1"/>
    <property type="match status" value="1"/>
</dbReference>
<evidence type="ECO:0000256" key="2">
    <source>
        <dbReference type="ARBA" id="ARBA00022527"/>
    </source>
</evidence>
<sequence>MVRKLDHPHIVRMIKTYSLGETFNIIFPRAETNLKEFLRDPKYNCQVHCDSRSHSASFWNQMIGIAEALSKVHNVGEEAEKLEDLNVGSSHVDKSLTGYHFDLKPANILVDQDGKCLITDFGQSVFKAVESGRSSDIRFMPGTAVYAAPRRDSEKPNRRFDIWSLGCILLEVATFWVRGREGVEELDKVRVTESREAHVGKDVSFHAKDPDTGEFFLKPEVDDFMESLPRNLEVEEAIKERTETFLNRLLKLIRRMLEPNSADRPSAREVYRDLKDFRDAYMAADIPPDAASTQSSSADEHELRKISKDG</sequence>
<dbReference type="GO" id="GO:0004674">
    <property type="term" value="F:protein serine/threonine kinase activity"/>
    <property type="evidence" value="ECO:0007669"/>
    <property type="project" value="UniProtKB-KW"/>
</dbReference>
<evidence type="ECO:0000313" key="12">
    <source>
        <dbReference type="Proteomes" id="UP000325902"/>
    </source>
</evidence>
<evidence type="ECO:0000256" key="7">
    <source>
        <dbReference type="ARBA" id="ARBA00047899"/>
    </source>
</evidence>
<feature type="region of interest" description="Disordered" evidence="9">
    <location>
        <begin position="285"/>
        <end position="310"/>
    </location>
</feature>
<dbReference type="AlphaFoldDB" id="A0A5N5D1X0"/>
<dbReference type="SMART" id="SM00220">
    <property type="entry name" value="S_TKc"/>
    <property type="match status" value="1"/>
</dbReference>
<reference evidence="11 12" key="1">
    <citation type="journal article" date="2019" name="Sci. Rep.">
        <title>A multi-omics analysis of the grapevine pathogen Lasiodiplodia theobromae reveals that temperature affects the expression of virulence- and pathogenicity-related genes.</title>
        <authorList>
            <person name="Felix C."/>
            <person name="Meneses R."/>
            <person name="Goncalves M.F.M."/>
            <person name="Tilleman L."/>
            <person name="Duarte A.S."/>
            <person name="Jorrin-Novo J.V."/>
            <person name="Van de Peer Y."/>
            <person name="Deforce D."/>
            <person name="Van Nieuwerburgh F."/>
            <person name="Esteves A.C."/>
            <person name="Alves A."/>
        </authorList>
    </citation>
    <scope>NUCLEOTIDE SEQUENCE [LARGE SCALE GENOMIC DNA]</scope>
    <source>
        <strain evidence="11 12">LA-SOL3</strain>
    </source>
</reference>
<comment type="catalytic activity">
    <reaction evidence="8">
        <text>L-seryl-[protein] + ATP = O-phospho-L-seryl-[protein] + ADP + H(+)</text>
        <dbReference type="Rhea" id="RHEA:17989"/>
        <dbReference type="Rhea" id="RHEA-COMP:9863"/>
        <dbReference type="Rhea" id="RHEA-COMP:11604"/>
        <dbReference type="ChEBI" id="CHEBI:15378"/>
        <dbReference type="ChEBI" id="CHEBI:29999"/>
        <dbReference type="ChEBI" id="CHEBI:30616"/>
        <dbReference type="ChEBI" id="CHEBI:83421"/>
        <dbReference type="ChEBI" id="CHEBI:456216"/>
        <dbReference type="EC" id="2.7.11.1"/>
    </reaction>
</comment>
<keyword evidence="2" id="KW-0723">Serine/threonine-protein kinase</keyword>
<dbReference type="PANTHER" id="PTHR43671">
    <property type="entry name" value="SERINE/THREONINE-PROTEIN KINASE NEK"/>
    <property type="match status" value="1"/>
</dbReference>
<dbReference type="SUPFAM" id="SSF56112">
    <property type="entry name" value="Protein kinase-like (PK-like)"/>
    <property type="match status" value="1"/>
</dbReference>
<dbReference type="GO" id="GO:0005524">
    <property type="term" value="F:ATP binding"/>
    <property type="evidence" value="ECO:0007669"/>
    <property type="project" value="UniProtKB-KW"/>
</dbReference>
<accession>A0A5N5D1X0</accession>
<evidence type="ECO:0000256" key="4">
    <source>
        <dbReference type="ARBA" id="ARBA00022741"/>
    </source>
</evidence>
<dbReference type="Proteomes" id="UP000325902">
    <property type="component" value="Unassembled WGS sequence"/>
</dbReference>
<evidence type="ECO:0000259" key="10">
    <source>
        <dbReference type="PROSITE" id="PS50011"/>
    </source>
</evidence>
<dbReference type="InterPro" id="IPR050660">
    <property type="entry name" value="NEK_Ser/Thr_kinase"/>
</dbReference>
<feature type="compositionally biased region" description="Basic and acidic residues" evidence="9">
    <location>
        <begin position="298"/>
        <end position="310"/>
    </location>
</feature>
<evidence type="ECO:0000256" key="8">
    <source>
        <dbReference type="ARBA" id="ARBA00048679"/>
    </source>
</evidence>
<proteinExistence type="predicted"/>
<comment type="catalytic activity">
    <reaction evidence="7">
        <text>L-threonyl-[protein] + ATP = O-phospho-L-threonyl-[protein] + ADP + H(+)</text>
        <dbReference type="Rhea" id="RHEA:46608"/>
        <dbReference type="Rhea" id="RHEA-COMP:11060"/>
        <dbReference type="Rhea" id="RHEA-COMP:11605"/>
        <dbReference type="ChEBI" id="CHEBI:15378"/>
        <dbReference type="ChEBI" id="CHEBI:30013"/>
        <dbReference type="ChEBI" id="CHEBI:30616"/>
        <dbReference type="ChEBI" id="CHEBI:61977"/>
        <dbReference type="ChEBI" id="CHEBI:456216"/>
        <dbReference type="EC" id="2.7.11.1"/>
    </reaction>
</comment>
<feature type="domain" description="Protein kinase" evidence="10">
    <location>
        <begin position="1"/>
        <end position="282"/>
    </location>
</feature>
<keyword evidence="3" id="KW-0808">Transferase</keyword>
<name>A0A5N5D1X0_9PEZI</name>
<comment type="caution">
    <text evidence="11">The sequence shown here is derived from an EMBL/GenBank/DDBJ whole genome shotgun (WGS) entry which is preliminary data.</text>
</comment>
<keyword evidence="12" id="KW-1185">Reference proteome</keyword>
<dbReference type="PANTHER" id="PTHR43671:SF98">
    <property type="entry name" value="SERINE_THREONINE-PROTEIN KINASE NEK11"/>
    <property type="match status" value="1"/>
</dbReference>
<dbReference type="EMBL" id="VCHE01000095">
    <property type="protein sequence ID" value="KAB2571668.1"/>
    <property type="molecule type" value="Genomic_DNA"/>
</dbReference>
<evidence type="ECO:0000256" key="6">
    <source>
        <dbReference type="ARBA" id="ARBA00022840"/>
    </source>
</evidence>
<evidence type="ECO:0000256" key="5">
    <source>
        <dbReference type="ARBA" id="ARBA00022777"/>
    </source>
</evidence>
<gene>
    <name evidence="11" type="primary">BCK1</name>
    <name evidence="11" type="ORF">DBV05_g9661</name>
</gene>
<dbReference type="Pfam" id="PF00069">
    <property type="entry name" value="Pkinase"/>
    <property type="match status" value="1"/>
</dbReference>
<protein>
    <recommendedName>
        <fullName evidence="1">non-specific serine/threonine protein kinase</fullName>
        <ecNumber evidence="1">2.7.11.1</ecNumber>
    </recommendedName>
</protein>
<dbReference type="OrthoDB" id="3941256at2759"/>
<keyword evidence="4" id="KW-0547">Nucleotide-binding</keyword>
<evidence type="ECO:0000313" key="11">
    <source>
        <dbReference type="EMBL" id="KAB2571668.1"/>
    </source>
</evidence>
<evidence type="ECO:0000256" key="9">
    <source>
        <dbReference type="SAM" id="MobiDB-lite"/>
    </source>
</evidence>
<evidence type="ECO:0000256" key="3">
    <source>
        <dbReference type="ARBA" id="ARBA00022679"/>
    </source>
</evidence>
<organism evidence="11 12">
    <name type="scientific">Lasiodiplodia theobromae</name>
    <dbReference type="NCBI Taxonomy" id="45133"/>
    <lineage>
        <taxon>Eukaryota</taxon>
        <taxon>Fungi</taxon>
        <taxon>Dikarya</taxon>
        <taxon>Ascomycota</taxon>
        <taxon>Pezizomycotina</taxon>
        <taxon>Dothideomycetes</taxon>
        <taxon>Dothideomycetes incertae sedis</taxon>
        <taxon>Botryosphaeriales</taxon>
        <taxon>Botryosphaeriaceae</taxon>
        <taxon>Lasiodiplodia</taxon>
    </lineage>
</organism>
<dbReference type="EC" id="2.7.11.1" evidence="1"/>
<dbReference type="InterPro" id="IPR011009">
    <property type="entry name" value="Kinase-like_dom_sf"/>
</dbReference>
<dbReference type="PROSITE" id="PS50011">
    <property type="entry name" value="PROTEIN_KINASE_DOM"/>
    <property type="match status" value="1"/>
</dbReference>
<dbReference type="InterPro" id="IPR000719">
    <property type="entry name" value="Prot_kinase_dom"/>
</dbReference>